<protein>
    <submittedName>
        <fullName evidence="2">Uncharacterized protein</fullName>
    </submittedName>
</protein>
<proteinExistence type="predicted"/>
<keyword evidence="3" id="KW-1185">Reference proteome</keyword>
<sequence>MISNITTFHLFITVPFSFVGTSQSQKTHKDHHQQQPHQSSDLSPQLLSIFKTLVISMLQGLFLLSSAFPL</sequence>
<evidence type="ECO:0000256" key="1">
    <source>
        <dbReference type="SAM" id="SignalP"/>
    </source>
</evidence>
<keyword evidence="1" id="KW-0732">Signal</keyword>
<comment type="caution">
    <text evidence="2">The sequence shown here is derived from an EMBL/GenBank/DDBJ whole genome shotgun (WGS) entry which is preliminary data.</text>
</comment>
<gene>
    <name evidence="2" type="ORF">FRX31_023715</name>
</gene>
<accession>A0A7J6VNL1</accession>
<feature type="chain" id="PRO_5029611677" evidence="1">
    <location>
        <begin position="25"/>
        <end position="70"/>
    </location>
</feature>
<name>A0A7J6VNL1_THATH</name>
<reference evidence="2 3" key="1">
    <citation type="submission" date="2020-06" db="EMBL/GenBank/DDBJ databases">
        <title>Transcriptomic and genomic resources for Thalictrum thalictroides and T. hernandezii: Facilitating candidate gene discovery in an emerging model plant lineage.</title>
        <authorList>
            <person name="Arias T."/>
            <person name="Riano-Pachon D.M."/>
            <person name="Di Stilio V.S."/>
        </authorList>
    </citation>
    <scope>NUCLEOTIDE SEQUENCE [LARGE SCALE GENOMIC DNA]</scope>
    <source>
        <strain evidence="3">cv. WT478/WT964</strain>
        <tissue evidence="2">Leaves</tissue>
    </source>
</reference>
<dbReference type="Proteomes" id="UP000554482">
    <property type="component" value="Unassembled WGS sequence"/>
</dbReference>
<feature type="signal peptide" evidence="1">
    <location>
        <begin position="1"/>
        <end position="24"/>
    </location>
</feature>
<dbReference type="AlphaFoldDB" id="A0A7J6VNL1"/>
<organism evidence="2 3">
    <name type="scientific">Thalictrum thalictroides</name>
    <name type="common">Rue-anemone</name>
    <name type="synonym">Anemone thalictroides</name>
    <dbReference type="NCBI Taxonomy" id="46969"/>
    <lineage>
        <taxon>Eukaryota</taxon>
        <taxon>Viridiplantae</taxon>
        <taxon>Streptophyta</taxon>
        <taxon>Embryophyta</taxon>
        <taxon>Tracheophyta</taxon>
        <taxon>Spermatophyta</taxon>
        <taxon>Magnoliopsida</taxon>
        <taxon>Ranunculales</taxon>
        <taxon>Ranunculaceae</taxon>
        <taxon>Thalictroideae</taxon>
        <taxon>Thalictrum</taxon>
    </lineage>
</organism>
<dbReference type="EMBL" id="JABWDY010028944">
    <property type="protein sequence ID" value="KAF5186699.1"/>
    <property type="molecule type" value="Genomic_DNA"/>
</dbReference>
<evidence type="ECO:0000313" key="2">
    <source>
        <dbReference type="EMBL" id="KAF5186699.1"/>
    </source>
</evidence>
<evidence type="ECO:0000313" key="3">
    <source>
        <dbReference type="Proteomes" id="UP000554482"/>
    </source>
</evidence>